<evidence type="ECO:0000313" key="2">
    <source>
        <dbReference type="Proteomes" id="UP000037696"/>
    </source>
</evidence>
<comment type="caution">
    <text evidence="1">The sequence shown here is derived from an EMBL/GenBank/DDBJ whole genome shotgun (WGS) entry which is preliminary data.</text>
</comment>
<sequence length="98" mass="11484">MVFEHVPGIRLADDQGAPVPGYPLHTFFREFERAEREKIRDEFDKNYPTLTKFDWSIYETWADRLVWNPVSSKLYVPSMLTQSCLLTIWIGGSSISER</sequence>
<dbReference type="Proteomes" id="UP000037696">
    <property type="component" value="Unassembled WGS sequence"/>
</dbReference>
<evidence type="ECO:0000313" key="1">
    <source>
        <dbReference type="EMBL" id="KOS43527.1"/>
    </source>
</evidence>
<proteinExistence type="predicted"/>
<keyword evidence="2" id="KW-1185">Reference proteome</keyword>
<accession>A0A0M8P4S3</accession>
<reference evidence="1 2" key="1">
    <citation type="submission" date="2015-08" db="EMBL/GenBank/DDBJ databases">
        <title>Genome sequencing of Penicillium nordicum.</title>
        <authorList>
            <person name="Nguyen H.D."/>
            <person name="Seifert K.A."/>
        </authorList>
    </citation>
    <scope>NUCLEOTIDE SEQUENCE [LARGE SCALE GENOMIC DNA]</scope>
    <source>
        <strain evidence="1 2">DAOMC 185683</strain>
    </source>
</reference>
<gene>
    <name evidence="1" type="ORF">ACN38_g5555</name>
</gene>
<protein>
    <submittedName>
        <fullName evidence="1">Uncharacterized protein</fullName>
    </submittedName>
</protein>
<name>A0A0M8P4S3_9EURO</name>
<dbReference type="EMBL" id="LHQQ01000079">
    <property type="protein sequence ID" value="KOS43527.1"/>
    <property type="molecule type" value="Genomic_DNA"/>
</dbReference>
<organism evidence="1 2">
    <name type="scientific">Penicillium nordicum</name>
    <dbReference type="NCBI Taxonomy" id="229535"/>
    <lineage>
        <taxon>Eukaryota</taxon>
        <taxon>Fungi</taxon>
        <taxon>Dikarya</taxon>
        <taxon>Ascomycota</taxon>
        <taxon>Pezizomycotina</taxon>
        <taxon>Eurotiomycetes</taxon>
        <taxon>Eurotiomycetidae</taxon>
        <taxon>Eurotiales</taxon>
        <taxon>Aspergillaceae</taxon>
        <taxon>Penicillium</taxon>
    </lineage>
</organism>
<dbReference type="AlphaFoldDB" id="A0A0M8P4S3"/>
<dbReference type="OrthoDB" id="4207132at2759"/>